<dbReference type="InParanoid" id="A0A0C2WIR4"/>
<protein>
    <submittedName>
        <fullName evidence="1">Uncharacterized protein</fullName>
    </submittedName>
</protein>
<accession>A0A0C2WIR4</accession>
<dbReference type="EMBL" id="KN818416">
    <property type="protein sequence ID" value="KIL56536.1"/>
    <property type="molecule type" value="Genomic_DNA"/>
</dbReference>
<dbReference type="AlphaFoldDB" id="A0A0C2WIR4"/>
<keyword evidence="2" id="KW-1185">Reference proteome</keyword>
<organism evidence="1 2">
    <name type="scientific">Amanita muscaria (strain Koide BX008)</name>
    <dbReference type="NCBI Taxonomy" id="946122"/>
    <lineage>
        <taxon>Eukaryota</taxon>
        <taxon>Fungi</taxon>
        <taxon>Dikarya</taxon>
        <taxon>Basidiomycota</taxon>
        <taxon>Agaricomycotina</taxon>
        <taxon>Agaricomycetes</taxon>
        <taxon>Agaricomycetidae</taxon>
        <taxon>Agaricales</taxon>
        <taxon>Pluteineae</taxon>
        <taxon>Amanitaceae</taxon>
        <taxon>Amanita</taxon>
    </lineage>
</organism>
<evidence type="ECO:0000313" key="1">
    <source>
        <dbReference type="EMBL" id="KIL56536.1"/>
    </source>
</evidence>
<gene>
    <name evidence="1" type="ORF">M378DRAFT_465942</name>
</gene>
<name>A0A0C2WIR4_AMAMK</name>
<proteinExistence type="predicted"/>
<dbReference type="HOGENOM" id="CLU_2739488_0_0_1"/>
<evidence type="ECO:0000313" key="2">
    <source>
        <dbReference type="Proteomes" id="UP000054549"/>
    </source>
</evidence>
<reference evidence="1 2" key="1">
    <citation type="submission" date="2014-04" db="EMBL/GenBank/DDBJ databases">
        <title>Evolutionary Origins and Diversification of the Mycorrhizal Mutualists.</title>
        <authorList>
            <consortium name="DOE Joint Genome Institute"/>
            <consortium name="Mycorrhizal Genomics Consortium"/>
            <person name="Kohler A."/>
            <person name="Kuo A."/>
            <person name="Nagy L.G."/>
            <person name="Floudas D."/>
            <person name="Copeland A."/>
            <person name="Barry K.W."/>
            <person name="Cichocki N."/>
            <person name="Veneault-Fourrey C."/>
            <person name="LaButti K."/>
            <person name="Lindquist E.A."/>
            <person name="Lipzen A."/>
            <person name="Lundell T."/>
            <person name="Morin E."/>
            <person name="Murat C."/>
            <person name="Riley R."/>
            <person name="Ohm R."/>
            <person name="Sun H."/>
            <person name="Tunlid A."/>
            <person name="Henrissat B."/>
            <person name="Grigoriev I.V."/>
            <person name="Hibbett D.S."/>
            <person name="Martin F."/>
        </authorList>
    </citation>
    <scope>NUCLEOTIDE SEQUENCE [LARGE SCALE GENOMIC DNA]</scope>
    <source>
        <strain evidence="1 2">Koide BX008</strain>
    </source>
</reference>
<dbReference type="Proteomes" id="UP000054549">
    <property type="component" value="Unassembled WGS sequence"/>
</dbReference>
<sequence length="71" mass="7925">MLPCFHCKSSHSFNGNNGSCSADLTTVDKSCNDWVRSALLISSVIQWALRTIYCNLLGNKNQYSDAIQVRK</sequence>